<evidence type="ECO:0000256" key="1">
    <source>
        <dbReference type="SAM" id="MobiDB-lite"/>
    </source>
</evidence>
<evidence type="ECO:0000313" key="2">
    <source>
        <dbReference type="EMBL" id="KAK2945065.1"/>
    </source>
</evidence>
<dbReference type="Proteomes" id="UP001281761">
    <property type="component" value="Unassembled WGS sequence"/>
</dbReference>
<evidence type="ECO:0000313" key="3">
    <source>
        <dbReference type="Proteomes" id="UP001281761"/>
    </source>
</evidence>
<accession>A0ABQ9WZY2</accession>
<dbReference type="EMBL" id="JARBJD010000274">
    <property type="protein sequence ID" value="KAK2945065.1"/>
    <property type="molecule type" value="Genomic_DNA"/>
</dbReference>
<reference evidence="2 3" key="1">
    <citation type="journal article" date="2022" name="bioRxiv">
        <title>Genomics of Preaxostyla Flagellates Illuminates Evolutionary Transitions and the Path Towards Mitochondrial Loss.</title>
        <authorList>
            <person name="Novak L.V.F."/>
            <person name="Treitli S.C."/>
            <person name="Pyrih J."/>
            <person name="Halakuc P."/>
            <person name="Pipaliya S.V."/>
            <person name="Vacek V."/>
            <person name="Brzon O."/>
            <person name="Soukal P."/>
            <person name="Eme L."/>
            <person name="Dacks J.B."/>
            <person name="Karnkowska A."/>
            <person name="Elias M."/>
            <person name="Hampl V."/>
        </authorList>
    </citation>
    <scope>NUCLEOTIDE SEQUENCE [LARGE SCALE GENOMIC DNA]</scope>
    <source>
        <strain evidence="2">NAU3</strain>
        <tissue evidence="2">Gut</tissue>
    </source>
</reference>
<feature type="compositionally biased region" description="Basic and acidic residues" evidence="1">
    <location>
        <begin position="142"/>
        <end position="157"/>
    </location>
</feature>
<name>A0ABQ9WZY2_9EUKA</name>
<proteinExistence type="predicted"/>
<keyword evidence="3" id="KW-1185">Reference proteome</keyword>
<feature type="region of interest" description="Disordered" evidence="1">
    <location>
        <begin position="134"/>
        <end position="177"/>
    </location>
</feature>
<organism evidence="2 3">
    <name type="scientific">Blattamonas nauphoetae</name>
    <dbReference type="NCBI Taxonomy" id="2049346"/>
    <lineage>
        <taxon>Eukaryota</taxon>
        <taxon>Metamonada</taxon>
        <taxon>Preaxostyla</taxon>
        <taxon>Oxymonadida</taxon>
        <taxon>Blattamonas</taxon>
    </lineage>
</organism>
<sequence length="177" mass="20692">MGLDAISVHPFSQLAQSEYLLNQHNAFKPQFTVDRLLSELRHASRSTSAFFPKHRLTLSQQIQRDCIRSEKPNRRGPHNAKTIVKRSAEETESMWTMLRHFTKMIQKEDIQLLIWVVILHWFVFPRHQHKEEFTGRDNSQMLDEKVETAPSEDEKPKSKASTKLSKSPAKEKKGKEE</sequence>
<comment type="caution">
    <text evidence="2">The sequence shown here is derived from an EMBL/GenBank/DDBJ whole genome shotgun (WGS) entry which is preliminary data.</text>
</comment>
<gene>
    <name evidence="2" type="ORF">BLNAU_20010</name>
</gene>
<protein>
    <submittedName>
        <fullName evidence="2">Uncharacterized protein</fullName>
    </submittedName>
</protein>
<feature type="compositionally biased region" description="Basic and acidic residues" evidence="1">
    <location>
        <begin position="168"/>
        <end position="177"/>
    </location>
</feature>